<dbReference type="InterPro" id="IPR027417">
    <property type="entry name" value="P-loop_NTPase"/>
</dbReference>
<dbReference type="Gene3D" id="3.40.50.300">
    <property type="entry name" value="P-loop containing nucleotide triphosphate hydrolases"/>
    <property type="match status" value="1"/>
</dbReference>
<dbReference type="Pfam" id="PF07475">
    <property type="entry name" value="Hpr_kinase_C"/>
    <property type="match status" value="1"/>
</dbReference>
<dbReference type="GO" id="GO:0016301">
    <property type="term" value="F:kinase activity"/>
    <property type="evidence" value="ECO:0007669"/>
    <property type="project" value="UniProtKB-KW"/>
</dbReference>
<comment type="caution">
    <text evidence="2">The sequence shown here is derived from an EMBL/GenBank/DDBJ whole genome shotgun (WGS) entry which is preliminary data.</text>
</comment>
<dbReference type="EMBL" id="JACDXX010000012">
    <property type="protein sequence ID" value="MCB5410974.1"/>
    <property type="molecule type" value="Genomic_DNA"/>
</dbReference>
<gene>
    <name evidence="2" type="ORF">H0485_13325</name>
</gene>
<keyword evidence="2" id="KW-0808">Transferase</keyword>
<reference evidence="2 3" key="1">
    <citation type="submission" date="2020-07" db="EMBL/GenBank/DDBJ databases">
        <title>Pseudogemmobacter sp. nov., isolated from poultry manure in Taiwan.</title>
        <authorList>
            <person name="Lin S.-Y."/>
            <person name="Tang Y.-S."/>
            <person name="Young C.-C."/>
        </authorList>
    </citation>
    <scope>NUCLEOTIDE SEQUENCE [LARGE SCALE GENOMIC DNA]</scope>
    <source>
        <strain evidence="2 3">CC-YST710</strain>
    </source>
</reference>
<protein>
    <submittedName>
        <fullName evidence="2">Serine kinase</fullName>
    </submittedName>
</protein>
<organism evidence="2 3">
    <name type="scientific">Pseudogemmobacter faecipullorum</name>
    <dbReference type="NCBI Taxonomy" id="2755041"/>
    <lineage>
        <taxon>Bacteria</taxon>
        <taxon>Pseudomonadati</taxon>
        <taxon>Pseudomonadota</taxon>
        <taxon>Alphaproteobacteria</taxon>
        <taxon>Rhodobacterales</taxon>
        <taxon>Paracoccaceae</taxon>
        <taxon>Pseudogemmobacter</taxon>
    </lineage>
</organism>
<accession>A0ABS8CNK9</accession>
<dbReference type="CDD" id="cd01918">
    <property type="entry name" value="HprK_C"/>
    <property type="match status" value="1"/>
</dbReference>
<dbReference type="InterPro" id="IPR011104">
    <property type="entry name" value="Hpr_kin/Pase_C"/>
</dbReference>
<dbReference type="SUPFAM" id="SSF53795">
    <property type="entry name" value="PEP carboxykinase-like"/>
    <property type="match status" value="1"/>
</dbReference>
<proteinExistence type="predicted"/>
<evidence type="ECO:0000313" key="2">
    <source>
        <dbReference type="EMBL" id="MCB5410974.1"/>
    </source>
</evidence>
<keyword evidence="2" id="KW-0418">Kinase</keyword>
<evidence type="ECO:0000259" key="1">
    <source>
        <dbReference type="Pfam" id="PF07475"/>
    </source>
</evidence>
<sequence>MILHASCIAIAGKALLILGPSGSGKSALALKLMAYGAGLISDDQTGLRREGVRLIAFCPSAAIRGLIEARGIGLLRSPAAIPSEVVLVVDLAQPEQDRLPPRRTISLAGCLLPLVLGAQNDHLAEGLLAWMKGGRQE</sequence>
<name>A0ABS8CNK9_9RHOB</name>
<dbReference type="Proteomes" id="UP001198571">
    <property type="component" value="Unassembled WGS sequence"/>
</dbReference>
<evidence type="ECO:0000313" key="3">
    <source>
        <dbReference type="Proteomes" id="UP001198571"/>
    </source>
</evidence>
<feature type="domain" description="HPr kinase/phosphorylase C-terminal" evidence="1">
    <location>
        <begin position="3"/>
        <end position="75"/>
    </location>
</feature>
<keyword evidence="3" id="KW-1185">Reference proteome</keyword>